<proteinExistence type="inferred from homology"/>
<dbReference type="PROSITE" id="PS50157">
    <property type="entry name" value="ZINC_FINGER_C2H2_2"/>
    <property type="match status" value="3"/>
</dbReference>
<dbReference type="GO" id="GO:0000981">
    <property type="term" value="F:DNA-binding transcription factor activity, RNA polymerase II-specific"/>
    <property type="evidence" value="ECO:0007669"/>
    <property type="project" value="TreeGrafter"/>
</dbReference>
<dbReference type="Gene3D" id="3.30.160.60">
    <property type="entry name" value="Classic Zinc Finger"/>
    <property type="match status" value="4"/>
</dbReference>
<evidence type="ECO:0000256" key="4">
    <source>
        <dbReference type="ARBA" id="ARBA00022737"/>
    </source>
</evidence>
<dbReference type="PANTHER" id="PTHR14003:SF23">
    <property type="entry name" value="ZINC FINGER PROTEIN 143"/>
    <property type="match status" value="1"/>
</dbReference>
<accession>A0AA41MFE3</accession>
<dbReference type="GO" id="GO:0031519">
    <property type="term" value="C:PcG protein complex"/>
    <property type="evidence" value="ECO:0007669"/>
    <property type="project" value="TreeGrafter"/>
</dbReference>
<dbReference type="FunFam" id="3.30.160.60:FF:000003">
    <property type="entry name" value="Zinc finger protein 3 homolog"/>
    <property type="match status" value="1"/>
</dbReference>
<dbReference type="GO" id="GO:0000785">
    <property type="term" value="C:chromatin"/>
    <property type="evidence" value="ECO:0007669"/>
    <property type="project" value="TreeGrafter"/>
</dbReference>
<dbReference type="PROSITE" id="PS00028">
    <property type="entry name" value="ZINC_FINGER_C2H2_1"/>
    <property type="match status" value="3"/>
</dbReference>
<dbReference type="EMBL" id="JAATJV010156236">
    <property type="protein sequence ID" value="MBZ3870881.1"/>
    <property type="molecule type" value="Genomic_DNA"/>
</dbReference>
<keyword evidence="9" id="KW-0804">Transcription</keyword>
<reference evidence="13" key="1">
    <citation type="submission" date="2020-03" db="EMBL/GenBank/DDBJ databases">
        <title>Studies in the Genomics of Life Span.</title>
        <authorList>
            <person name="Glass D."/>
        </authorList>
    </citation>
    <scope>NUCLEOTIDE SEQUENCE</scope>
    <source>
        <strain evidence="13">SUZIE</strain>
        <tissue evidence="13">Muscle</tissue>
    </source>
</reference>
<evidence type="ECO:0000256" key="6">
    <source>
        <dbReference type="ARBA" id="ARBA00022833"/>
    </source>
</evidence>
<dbReference type="GO" id="GO:0000978">
    <property type="term" value="F:RNA polymerase II cis-regulatory region sequence-specific DNA binding"/>
    <property type="evidence" value="ECO:0007669"/>
    <property type="project" value="TreeGrafter"/>
</dbReference>
<evidence type="ECO:0000256" key="2">
    <source>
        <dbReference type="ARBA" id="ARBA00006991"/>
    </source>
</evidence>
<evidence type="ECO:0000256" key="11">
    <source>
        <dbReference type="PROSITE-ProRule" id="PRU00042"/>
    </source>
</evidence>
<evidence type="ECO:0000256" key="1">
    <source>
        <dbReference type="ARBA" id="ARBA00004123"/>
    </source>
</evidence>
<dbReference type="AlphaFoldDB" id="A0AA41MFE3"/>
<evidence type="ECO:0000256" key="8">
    <source>
        <dbReference type="ARBA" id="ARBA00023125"/>
    </source>
</evidence>
<protein>
    <submittedName>
        <fullName evidence="13">Zinc finger protein 3</fullName>
    </submittedName>
</protein>
<evidence type="ECO:0000256" key="7">
    <source>
        <dbReference type="ARBA" id="ARBA00023015"/>
    </source>
</evidence>
<dbReference type="GO" id="GO:0008270">
    <property type="term" value="F:zinc ion binding"/>
    <property type="evidence" value="ECO:0007669"/>
    <property type="project" value="UniProtKB-KW"/>
</dbReference>
<gene>
    <name evidence="13" type="ORF">SUZIE_110155</name>
</gene>
<dbReference type="FunFam" id="3.30.160.60:FF:000737">
    <property type="entry name" value="Zinc finger protein 565"/>
    <property type="match status" value="1"/>
</dbReference>
<evidence type="ECO:0000256" key="9">
    <source>
        <dbReference type="ARBA" id="ARBA00023163"/>
    </source>
</evidence>
<organism evidence="13 14">
    <name type="scientific">Sciurus carolinensis</name>
    <name type="common">Eastern gray squirrel</name>
    <dbReference type="NCBI Taxonomy" id="30640"/>
    <lineage>
        <taxon>Eukaryota</taxon>
        <taxon>Metazoa</taxon>
        <taxon>Chordata</taxon>
        <taxon>Craniata</taxon>
        <taxon>Vertebrata</taxon>
        <taxon>Euteleostomi</taxon>
        <taxon>Mammalia</taxon>
        <taxon>Eutheria</taxon>
        <taxon>Euarchontoglires</taxon>
        <taxon>Glires</taxon>
        <taxon>Rodentia</taxon>
        <taxon>Sciuromorpha</taxon>
        <taxon>Sciuridae</taxon>
        <taxon>Sciurinae</taxon>
        <taxon>Sciurini</taxon>
        <taxon>Sciurus</taxon>
    </lineage>
</organism>
<dbReference type="SMART" id="SM00355">
    <property type="entry name" value="ZnF_C2H2"/>
    <property type="match status" value="3"/>
</dbReference>
<keyword evidence="3" id="KW-0479">Metal-binding</keyword>
<keyword evidence="4" id="KW-0677">Repeat</keyword>
<evidence type="ECO:0000256" key="5">
    <source>
        <dbReference type="ARBA" id="ARBA00022771"/>
    </source>
</evidence>
<comment type="caution">
    <text evidence="13">The sequence shown here is derived from an EMBL/GenBank/DDBJ whole genome shotgun (WGS) entry which is preliminary data.</text>
</comment>
<evidence type="ECO:0000313" key="14">
    <source>
        <dbReference type="Proteomes" id="UP001166674"/>
    </source>
</evidence>
<evidence type="ECO:0000259" key="12">
    <source>
        <dbReference type="PROSITE" id="PS50157"/>
    </source>
</evidence>
<keyword evidence="14" id="KW-1185">Reference proteome</keyword>
<feature type="domain" description="C2H2-type" evidence="12">
    <location>
        <begin position="152"/>
        <end position="179"/>
    </location>
</feature>
<dbReference type="Proteomes" id="UP001166674">
    <property type="component" value="Unassembled WGS sequence"/>
</dbReference>
<dbReference type="Pfam" id="PF13465">
    <property type="entry name" value="zf-H2C2_2"/>
    <property type="match status" value="1"/>
</dbReference>
<keyword evidence="5 11" id="KW-0863">Zinc-finger</keyword>
<comment type="subcellular location">
    <subcellularLocation>
        <location evidence="1">Nucleus</location>
    </subcellularLocation>
</comment>
<comment type="similarity">
    <text evidence="2">Belongs to the krueppel C2H2-type zinc-finger protein family.</text>
</comment>
<feature type="domain" description="C2H2-type" evidence="12">
    <location>
        <begin position="180"/>
        <end position="207"/>
    </location>
</feature>
<dbReference type="InterPro" id="IPR036236">
    <property type="entry name" value="Znf_C2H2_sf"/>
</dbReference>
<keyword evidence="7" id="KW-0805">Transcription regulation</keyword>
<dbReference type="SUPFAM" id="SSF57667">
    <property type="entry name" value="beta-beta-alpha zinc fingers"/>
    <property type="match status" value="2"/>
</dbReference>
<dbReference type="GO" id="GO:0005667">
    <property type="term" value="C:transcription regulator complex"/>
    <property type="evidence" value="ECO:0007669"/>
    <property type="project" value="TreeGrafter"/>
</dbReference>
<dbReference type="PANTHER" id="PTHR14003">
    <property type="entry name" value="TRANSCRIPTIONAL REPRESSOR PROTEIN YY"/>
    <property type="match status" value="1"/>
</dbReference>
<dbReference type="InterPro" id="IPR013087">
    <property type="entry name" value="Znf_C2H2_type"/>
</dbReference>
<evidence type="ECO:0000256" key="3">
    <source>
        <dbReference type="ARBA" id="ARBA00022723"/>
    </source>
</evidence>
<keyword evidence="6" id="KW-0862">Zinc</keyword>
<sequence length="246" mass="28499">MRLPPEGAGLLWEVPSCPVLVPEAARGLELTSGSGNWSWFCAERLSLGGLLCEAGCVGGAHRWNHSTRHVFQKVINEKYVNCDFDNLQQRTIWKTLNESEHQKSYYQKADLIHWKRIYTGEKPYKCIAYDKGFNAKSHLSCHQSVPMGEKCYQCKKCGKSFNWRSHLTQHQRIHTGEKPYKCKECGKAFNQKANLIQHQRIHTGEKPYECKECGKVFIQKANLIQHQRIHTGEKPYQMYNMQQTIL</sequence>
<dbReference type="FunFam" id="3.30.160.60:FF:002533">
    <property type="entry name" value="Zinc finger protein 770"/>
    <property type="match status" value="1"/>
</dbReference>
<evidence type="ECO:0000313" key="13">
    <source>
        <dbReference type="EMBL" id="MBZ3870881.1"/>
    </source>
</evidence>
<dbReference type="FunFam" id="3.30.160.60:FF:000944">
    <property type="entry name" value="zinc finger protein 232 isoform X1"/>
    <property type="match status" value="1"/>
</dbReference>
<feature type="domain" description="C2H2-type" evidence="12">
    <location>
        <begin position="208"/>
        <end position="235"/>
    </location>
</feature>
<evidence type="ECO:0000256" key="10">
    <source>
        <dbReference type="ARBA" id="ARBA00023242"/>
    </source>
</evidence>
<dbReference type="Pfam" id="PF00096">
    <property type="entry name" value="zf-C2H2"/>
    <property type="match status" value="1"/>
</dbReference>
<keyword evidence="8" id="KW-0238">DNA-binding</keyword>
<keyword evidence="10" id="KW-0539">Nucleus</keyword>
<name>A0AA41MFE3_SCICA</name>